<organism evidence="1 2">
    <name type="scientific">Setomelanomma holmii</name>
    <dbReference type="NCBI Taxonomy" id="210430"/>
    <lineage>
        <taxon>Eukaryota</taxon>
        <taxon>Fungi</taxon>
        <taxon>Dikarya</taxon>
        <taxon>Ascomycota</taxon>
        <taxon>Pezizomycotina</taxon>
        <taxon>Dothideomycetes</taxon>
        <taxon>Pleosporomycetidae</taxon>
        <taxon>Pleosporales</taxon>
        <taxon>Pleosporineae</taxon>
        <taxon>Phaeosphaeriaceae</taxon>
        <taxon>Setomelanomma</taxon>
    </lineage>
</organism>
<dbReference type="Proteomes" id="UP000799777">
    <property type="component" value="Unassembled WGS sequence"/>
</dbReference>
<dbReference type="InterPro" id="IPR038883">
    <property type="entry name" value="AN11006-like"/>
</dbReference>
<protein>
    <submittedName>
        <fullName evidence="1">Uncharacterized protein</fullName>
    </submittedName>
</protein>
<comment type="caution">
    <text evidence="1">The sequence shown here is derived from an EMBL/GenBank/DDBJ whole genome shotgun (WGS) entry which is preliminary data.</text>
</comment>
<evidence type="ECO:0000313" key="1">
    <source>
        <dbReference type="EMBL" id="KAF2033453.1"/>
    </source>
</evidence>
<dbReference type="OrthoDB" id="3800967at2759"/>
<dbReference type="EMBL" id="ML978166">
    <property type="protein sequence ID" value="KAF2033453.1"/>
    <property type="molecule type" value="Genomic_DNA"/>
</dbReference>
<reference evidence="1" key="1">
    <citation type="journal article" date="2020" name="Stud. Mycol.">
        <title>101 Dothideomycetes genomes: a test case for predicting lifestyles and emergence of pathogens.</title>
        <authorList>
            <person name="Haridas S."/>
            <person name="Albert R."/>
            <person name="Binder M."/>
            <person name="Bloem J."/>
            <person name="Labutti K."/>
            <person name="Salamov A."/>
            <person name="Andreopoulos B."/>
            <person name="Baker S."/>
            <person name="Barry K."/>
            <person name="Bills G."/>
            <person name="Bluhm B."/>
            <person name="Cannon C."/>
            <person name="Castanera R."/>
            <person name="Culley D."/>
            <person name="Daum C."/>
            <person name="Ezra D."/>
            <person name="Gonzalez J."/>
            <person name="Henrissat B."/>
            <person name="Kuo A."/>
            <person name="Liang C."/>
            <person name="Lipzen A."/>
            <person name="Lutzoni F."/>
            <person name="Magnuson J."/>
            <person name="Mondo S."/>
            <person name="Nolan M."/>
            <person name="Ohm R."/>
            <person name="Pangilinan J."/>
            <person name="Park H.-J."/>
            <person name="Ramirez L."/>
            <person name="Alfaro M."/>
            <person name="Sun H."/>
            <person name="Tritt A."/>
            <person name="Yoshinaga Y."/>
            <person name="Zwiers L.-H."/>
            <person name="Turgeon B."/>
            <person name="Goodwin S."/>
            <person name="Spatafora J."/>
            <person name="Crous P."/>
            <person name="Grigoriev I."/>
        </authorList>
    </citation>
    <scope>NUCLEOTIDE SEQUENCE</scope>
    <source>
        <strain evidence="1">CBS 110217</strain>
    </source>
</reference>
<keyword evidence="2" id="KW-1185">Reference proteome</keyword>
<gene>
    <name evidence="1" type="ORF">EK21DRAFT_86252</name>
</gene>
<dbReference type="AlphaFoldDB" id="A0A9P4LPS4"/>
<sequence length="223" mass="25045">MGQRTFPLASLPLELRQLCYHFAMEAEEDFDRGVEVTGHFLGQGNGLPPVIDPLTYPHRLPAICKTSKQVFDETVPVYLSTYTFRLTTLASIRMLTGFLESLPQDKGFMSLRKLYIEDYYTFNNDFVGRGLHLATRCPGLSALSVEFEEQSLAKTADGIHLQAGSLHRTRASTTVQAIVVQCCIDLVLFCDNLTILTLCVREAEYSTEDTQEFSMKTLRDVGD</sequence>
<evidence type="ECO:0000313" key="2">
    <source>
        <dbReference type="Proteomes" id="UP000799777"/>
    </source>
</evidence>
<proteinExistence type="predicted"/>
<name>A0A9P4LPS4_9PLEO</name>
<accession>A0A9P4LPS4</accession>
<dbReference type="PANTHER" id="PTHR42085:SF1">
    <property type="entry name" value="F-BOX DOMAIN-CONTAINING PROTEIN"/>
    <property type="match status" value="1"/>
</dbReference>
<dbReference type="PANTHER" id="PTHR42085">
    <property type="entry name" value="F-BOX DOMAIN-CONTAINING PROTEIN"/>
    <property type="match status" value="1"/>
</dbReference>